<evidence type="ECO:0000313" key="2">
    <source>
        <dbReference type="EMBL" id="PFH01706.1"/>
    </source>
</evidence>
<dbReference type="Gene3D" id="3.30.950.30">
    <property type="entry name" value="Schlafen, AAA domain"/>
    <property type="match status" value="1"/>
</dbReference>
<dbReference type="Gene3D" id="3.30.565.60">
    <property type="match status" value="1"/>
</dbReference>
<gene>
    <name evidence="2" type="ORF">M972_11445</name>
</gene>
<dbReference type="PANTHER" id="PTHR30595">
    <property type="entry name" value="GLPR-RELATED TRANSCRIPTIONAL REPRESSOR"/>
    <property type="match status" value="1"/>
</dbReference>
<dbReference type="PANTHER" id="PTHR30595:SF6">
    <property type="entry name" value="SCHLAFEN ALBA-2 DOMAIN-CONTAINING PROTEIN"/>
    <property type="match status" value="1"/>
</dbReference>
<dbReference type="GeneID" id="35803583"/>
<dbReference type="RefSeq" id="WP_003514583.1">
    <property type="nucleotide sequence ID" value="NZ_CP013828.1"/>
</dbReference>
<dbReference type="InterPro" id="IPR038475">
    <property type="entry name" value="RecG_C_sf"/>
</dbReference>
<organism evidence="2 3">
    <name type="scientific">Acetivibrio thermocellus AD2</name>
    <dbReference type="NCBI Taxonomy" id="1138384"/>
    <lineage>
        <taxon>Bacteria</taxon>
        <taxon>Bacillati</taxon>
        <taxon>Bacillota</taxon>
        <taxon>Clostridia</taxon>
        <taxon>Eubacteriales</taxon>
        <taxon>Oscillospiraceae</taxon>
        <taxon>Acetivibrio</taxon>
    </lineage>
</organism>
<name>A0AB36TDU3_ACETH</name>
<reference evidence="2 3" key="1">
    <citation type="submission" date="2017-09" db="EMBL/GenBank/DDBJ databases">
        <title>Evaluation of Pacific Biosciences Sequencing Technology to Finishing C. thermocellum Genome Sequences.</title>
        <authorList>
            <person name="Brown S."/>
        </authorList>
    </citation>
    <scope>NUCLEOTIDE SEQUENCE [LARGE SCALE GENOMIC DNA]</scope>
    <source>
        <strain evidence="2 3">AD2</strain>
    </source>
</reference>
<evidence type="ECO:0000259" key="1">
    <source>
        <dbReference type="Pfam" id="PF04326"/>
    </source>
</evidence>
<dbReference type="AlphaFoldDB" id="A0AB36TDU3"/>
<feature type="domain" description="Schlafen AlbA-2" evidence="1">
    <location>
        <begin position="14"/>
        <end position="133"/>
    </location>
</feature>
<evidence type="ECO:0000313" key="3">
    <source>
        <dbReference type="Proteomes" id="UP000223596"/>
    </source>
</evidence>
<dbReference type="InterPro" id="IPR007421">
    <property type="entry name" value="Schlafen_AlbA_2_dom"/>
</dbReference>
<dbReference type="EMBL" id="PDBW01000001">
    <property type="protein sequence ID" value="PFH01706.1"/>
    <property type="molecule type" value="Genomic_DNA"/>
</dbReference>
<dbReference type="Proteomes" id="UP000223596">
    <property type="component" value="Unassembled WGS sequence"/>
</dbReference>
<dbReference type="Pfam" id="PF04326">
    <property type="entry name" value="SLFN_AlbA_2"/>
    <property type="match status" value="1"/>
</dbReference>
<comment type="caution">
    <text evidence="2">The sequence shown here is derived from an EMBL/GenBank/DDBJ whole genome shotgun (WGS) entry which is preliminary data.</text>
</comment>
<sequence>MDCHKLRRLLKKEEGPKLDFKAEYDLSTESGKKELTKDVIAIANSRGGRGYIILGIEDKTKRVLGIEPKRYTEEQIQQIIYNRCDPPVPISVDFVGLDGKTVGVITVYRSSHKPHQMIQNGAFYIRRGSTTDIARRSEIANLFQENGLMTYETVILKNVGMEELDFGLIKDYFKTLNVFSDNPSELILEALGIIGQKSDTEEYHPTIGGLLLFGKNPSLYLPHVYVKVVYNGEARLFFGNILKMLDDVSDYMRSIIKVEGYPFNALEEVIANALVHRDYLDVSKGIVITVTDKNIEISNPGALIAGNSVYSFSREINPDRRNPWLYQRLLTLDPKKRFMKSGVGLKRVKKSFTGIGPVKFINIGSQNLFKVLLPIGKKQESTSDTSGLF</sequence>
<dbReference type="InterPro" id="IPR038461">
    <property type="entry name" value="Schlafen_AlbA_2_dom_sf"/>
</dbReference>
<proteinExistence type="predicted"/>
<protein>
    <submittedName>
        <fullName evidence="2">HTH transcriptional regulator</fullName>
    </submittedName>
</protein>
<accession>A0AB36TDU3</accession>